<organism evidence="3 5">
    <name type="scientific">Streptococcus iniae</name>
    <name type="common">Streptococcus shiloi</name>
    <dbReference type="NCBI Taxonomy" id="1346"/>
    <lineage>
        <taxon>Bacteria</taxon>
        <taxon>Bacillati</taxon>
        <taxon>Bacillota</taxon>
        <taxon>Bacilli</taxon>
        <taxon>Lactobacillales</taxon>
        <taxon>Streptococcaceae</taxon>
        <taxon>Streptococcus</taxon>
    </lineage>
</organism>
<proteinExistence type="predicted"/>
<keyword evidence="1" id="KW-0812">Transmembrane</keyword>
<evidence type="ECO:0000313" key="3">
    <source>
        <dbReference type="EMBL" id="RLU55288.1"/>
    </source>
</evidence>
<evidence type="ECO:0000256" key="1">
    <source>
        <dbReference type="SAM" id="Phobius"/>
    </source>
</evidence>
<dbReference type="EMBL" id="QLQD01000075">
    <property type="protein sequence ID" value="RLU55288.1"/>
    <property type="molecule type" value="Genomic_DNA"/>
</dbReference>
<protein>
    <submittedName>
        <fullName evidence="3">Uncharacterized protein</fullName>
    </submittedName>
</protein>
<evidence type="ECO:0000313" key="2">
    <source>
        <dbReference type="EMBL" id="AHY16527.1"/>
    </source>
</evidence>
<dbReference type="KEGG" id="siq:DQ08_08760"/>
<reference evidence="3 5" key="2">
    <citation type="submission" date="2018-06" db="EMBL/GenBank/DDBJ databases">
        <title>Mutators as drivers of adaptation in pathogenic bacteria and a risk factor for host jumps and vaccine escape.</title>
        <authorList>
            <person name="Barnes A.C."/>
            <person name="Silayeva O."/>
        </authorList>
    </citation>
    <scope>NUCLEOTIDE SEQUENCE [LARGE SCALE GENOMIC DNA]</scope>
    <source>
        <strain evidence="3 5">QMA0445</strain>
    </source>
</reference>
<keyword evidence="1" id="KW-0472">Membrane</keyword>
<dbReference type="EMBL" id="CP007586">
    <property type="protein sequence ID" value="AHY16527.1"/>
    <property type="molecule type" value="Genomic_DNA"/>
</dbReference>
<dbReference type="AlphaFoldDB" id="A0A1J0N104"/>
<evidence type="ECO:0000313" key="5">
    <source>
        <dbReference type="Proteomes" id="UP000269148"/>
    </source>
</evidence>
<evidence type="ECO:0000313" key="4">
    <source>
        <dbReference type="Proteomes" id="UP000025245"/>
    </source>
</evidence>
<feature type="transmembrane region" description="Helical" evidence="1">
    <location>
        <begin position="12"/>
        <end position="35"/>
    </location>
</feature>
<name>A0A1J0N104_STRIN</name>
<dbReference type="Proteomes" id="UP000025245">
    <property type="component" value="Chromosome"/>
</dbReference>
<dbReference type="STRING" id="1346.BMF34_08755"/>
<dbReference type="KEGG" id="sio:DW64_08745"/>
<sequence length="83" mass="9782">MRKKDNTSAGKEFVIISIIAIIILSALVYLIQYISHLDFQMTNETTFQIFLLILVVRYYLPFFLFTIVLSLIILFLIHITKKR</sequence>
<dbReference type="Proteomes" id="UP000269148">
    <property type="component" value="Unassembled WGS sequence"/>
</dbReference>
<keyword evidence="1" id="KW-1133">Transmembrane helix</keyword>
<keyword evidence="4" id="KW-1185">Reference proteome</keyword>
<feature type="transmembrane region" description="Helical" evidence="1">
    <location>
        <begin position="47"/>
        <end position="77"/>
    </location>
</feature>
<accession>A0A1J0N104</accession>
<reference evidence="2 4" key="1">
    <citation type="journal article" date="2014" name="Genome Announc.">
        <title>Complete Genome Sequence of a Virulent Strain, Streptococcus iniae ISET0901, Isolated from Diseased Tilapia.</title>
        <authorList>
            <person name="Pridgeon J.W."/>
            <person name="Zhang D."/>
            <person name="Zhang L."/>
        </authorList>
    </citation>
    <scope>NUCLEOTIDE SEQUENCE [LARGE SCALE GENOMIC DNA]</scope>
    <source>
        <strain evidence="2 4">ISET0901</strain>
    </source>
</reference>
<gene>
    <name evidence="3" type="ORF">DIY07_08860</name>
    <name evidence="2" type="ORF">DQ08_08760</name>
</gene>